<comment type="caution">
    <text evidence="2">The sequence shown here is derived from an EMBL/GenBank/DDBJ whole genome shotgun (WGS) entry which is preliminary data.</text>
</comment>
<dbReference type="SUPFAM" id="SSF56219">
    <property type="entry name" value="DNase I-like"/>
    <property type="match status" value="1"/>
</dbReference>
<proteinExistence type="predicted"/>
<dbReference type="Proteomes" id="UP001337305">
    <property type="component" value="Unassembled WGS sequence"/>
</dbReference>
<dbReference type="Gene3D" id="3.60.10.10">
    <property type="entry name" value="Endonuclease/exonuclease/phosphatase"/>
    <property type="match status" value="1"/>
</dbReference>
<dbReference type="Pfam" id="PF13385">
    <property type="entry name" value="Laminin_G_3"/>
    <property type="match status" value="1"/>
</dbReference>
<accession>A0ABU7XLS2</accession>
<dbReference type="InterPro" id="IPR005135">
    <property type="entry name" value="Endo/exonuclease/phosphatase"/>
</dbReference>
<reference evidence="2 3" key="1">
    <citation type="submission" date="2022-09" db="EMBL/GenBank/DDBJ databases">
        <title>Genome sequencing of Flavivirga sp. MEBiC05379.</title>
        <authorList>
            <person name="Oh H.-M."/>
            <person name="Kwon K.K."/>
            <person name="Park M.J."/>
            <person name="Yang S.-H."/>
        </authorList>
    </citation>
    <scope>NUCLEOTIDE SEQUENCE [LARGE SCALE GENOMIC DNA]</scope>
    <source>
        <strain evidence="2 3">MEBiC05379</strain>
    </source>
</reference>
<dbReference type="InterPro" id="IPR036691">
    <property type="entry name" value="Endo/exonu/phosph_ase_sf"/>
</dbReference>
<dbReference type="Pfam" id="PF03372">
    <property type="entry name" value="Exo_endo_phos"/>
    <property type="match status" value="1"/>
</dbReference>
<dbReference type="InterPro" id="IPR051916">
    <property type="entry name" value="GPI-anchor_lipid_remodeler"/>
</dbReference>
<dbReference type="PANTHER" id="PTHR14859">
    <property type="entry name" value="CALCOFLUOR WHITE HYPERSENSITIVE PROTEIN PRECURSOR"/>
    <property type="match status" value="1"/>
</dbReference>
<keyword evidence="2" id="KW-0255">Endonuclease</keyword>
<dbReference type="InterPro" id="IPR013320">
    <property type="entry name" value="ConA-like_dom_sf"/>
</dbReference>
<dbReference type="GO" id="GO:0004519">
    <property type="term" value="F:endonuclease activity"/>
    <property type="evidence" value="ECO:0007669"/>
    <property type="project" value="UniProtKB-KW"/>
</dbReference>
<dbReference type="PROSITE" id="PS51257">
    <property type="entry name" value="PROKAR_LIPOPROTEIN"/>
    <property type="match status" value="1"/>
</dbReference>
<feature type="domain" description="Endonuclease/exonuclease/phosphatase" evidence="1">
    <location>
        <begin position="376"/>
        <end position="592"/>
    </location>
</feature>
<dbReference type="PANTHER" id="PTHR14859:SF1">
    <property type="entry name" value="PGAP2-INTERACTING PROTEIN"/>
    <property type="match status" value="1"/>
</dbReference>
<name>A0ABU7XLS2_9FLAO</name>
<keyword evidence="2" id="KW-0540">Nuclease</keyword>
<dbReference type="SUPFAM" id="SSF49899">
    <property type="entry name" value="Concanavalin A-like lectins/glucanases"/>
    <property type="match status" value="1"/>
</dbReference>
<organism evidence="2 3">
    <name type="scientific">Flavivirga spongiicola</name>
    <dbReference type="NCBI Taxonomy" id="421621"/>
    <lineage>
        <taxon>Bacteria</taxon>
        <taxon>Pseudomonadati</taxon>
        <taxon>Bacteroidota</taxon>
        <taxon>Flavobacteriia</taxon>
        <taxon>Flavobacteriales</taxon>
        <taxon>Flavobacteriaceae</taxon>
        <taxon>Flavivirga</taxon>
    </lineage>
</organism>
<keyword evidence="2" id="KW-0378">Hydrolase</keyword>
<dbReference type="EMBL" id="JAODOP010000001">
    <property type="protein sequence ID" value="MEF3831670.1"/>
    <property type="molecule type" value="Genomic_DNA"/>
</dbReference>
<protein>
    <submittedName>
        <fullName evidence="2">Endonuclease/exonuclease/phosphatase family protein</fullName>
    </submittedName>
</protein>
<gene>
    <name evidence="2" type="ORF">N1F79_00885</name>
</gene>
<dbReference type="RefSeq" id="WP_303308676.1">
    <property type="nucleotide sequence ID" value="NZ_JAODOP010000001.1"/>
</dbReference>
<sequence length="603" mass="68958">MKKTLFFFTTIMIASLLISCELAKEKDKSLTAFDFDKDVKSGDLQFSGNGFSFVDGIDGQALAFKPDKRYHNLSLDSLSLDGTKDFSVQCWVKTTSEKPTVFLSQKDFKDKSILTQKNAGWALYSSGGTFAWAIGSGNRRINYERDNGNSMPVNDGDWHQLTITYNKERSEFRLYYDGHNKAIYKVNFDFLNQQPLVIGATENNFDYENNYAPDIISGQENLQRLVDEFNALGIENVKDDEFLALITNPNQLFKSKLESYKGRKKFDKETLSKVIEVRKTLGPNPYTVFQNMKLTVLKPVSKIYGLQDGKVHINEADGKSFTMSEKLYPSDFTMDQLSVWERTISSEDVLHSYNEYKESVSFKLTKNLKDYTVGVWNIWHGGIHWSLEKDGWDSRMRIVEMIKEKNLDVVLMQETYSNGDFIAAELGYYFATTSDWDYCYQGANISVLSRYPIKELQVSEATEFNNVAVKLAISETQDIWAMSNWYGMNNFPKVYDFHESKFSKSDSIPVLFGGDFNAVPHTDGGRSPASKKMLENGFTDAYRSLYPDVEKYPGYSHQGGVRIDQLYYKGKGIENTSTEVISTWPNGFPSDHFLIVSKFKLNY</sequence>
<evidence type="ECO:0000259" key="1">
    <source>
        <dbReference type="Pfam" id="PF03372"/>
    </source>
</evidence>
<dbReference type="Gene3D" id="2.60.120.200">
    <property type="match status" value="1"/>
</dbReference>
<keyword evidence="3" id="KW-1185">Reference proteome</keyword>
<evidence type="ECO:0000313" key="2">
    <source>
        <dbReference type="EMBL" id="MEF3831670.1"/>
    </source>
</evidence>
<evidence type="ECO:0000313" key="3">
    <source>
        <dbReference type="Proteomes" id="UP001337305"/>
    </source>
</evidence>